<dbReference type="Proteomes" id="UP000030645">
    <property type="component" value="Unassembled WGS sequence"/>
</dbReference>
<evidence type="ECO:0000313" key="2">
    <source>
        <dbReference type="EMBL" id="EXC19634.1"/>
    </source>
</evidence>
<evidence type="ECO:0000313" key="3">
    <source>
        <dbReference type="Proteomes" id="UP000030645"/>
    </source>
</evidence>
<dbReference type="EMBL" id="KE345879">
    <property type="protein sequence ID" value="EXC19634.1"/>
    <property type="molecule type" value="Genomic_DNA"/>
</dbReference>
<feature type="region of interest" description="Disordered" evidence="1">
    <location>
        <begin position="48"/>
        <end position="67"/>
    </location>
</feature>
<feature type="region of interest" description="Disordered" evidence="1">
    <location>
        <begin position="1"/>
        <end position="26"/>
    </location>
</feature>
<name>W9RZT9_9ROSA</name>
<sequence length="67" mass="7574">MENKKSTTNSVNRKQSKGANYQGSASFIRHRHKHLEMERRYNLSTQATIEMDEGSSSASSTQEEIVA</sequence>
<feature type="compositionally biased region" description="Polar residues" evidence="1">
    <location>
        <begin position="1"/>
        <end position="25"/>
    </location>
</feature>
<protein>
    <submittedName>
        <fullName evidence="2">Uncharacterized protein</fullName>
    </submittedName>
</protein>
<gene>
    <name evidence="2" type="ORF">L484_019380</name>
</gene>
<dbReference type="AlphaFoldDB" id="W9RZT9"/>
<reference evidence="3" key="1">
    <citation type="submission" date="2013-01" db="EMBL/GenBank/DDBJ databases">
        <title>Draft Genome Sequence of a Mulberry Tree, Morus notabilis C.K. Schneid.</title>
        <authorList>
            <person name="He N."/>
            <person name="Zhao S."/>
        </authorList>
    </citation>
    <scope>NUCLEOTIDE SEQUENCE</scope>
</reference>
<evidence type="ECO:0000256" key="1">
    <source>
        <dbReference type="SAM" id="MobiDB-lite"/>
    </source>
</evidence>
<organism evidence="2 3">
    <name type="scientific">Morus notabilis</name>
    <dbReference type="NCBI Taxonomy" id="981085"/>
    <lineage>
        <taxon>Eukaryota</taxon>
        <taxon>Viridiplantae</taxon>
        <taxon>Streptophyta</taxon>
        <taxon>Embryophyta</taxon>
        <taxon>Tracheophyta</taxon>
        <taxon>Spermatophyta</taxon>
        <taxon>Magnoliopsida</taxon>
        <taxon>eudicotyledons</taxon>
        <taxon>Gunneridae</taxon>
        <taxon>Pentapetalae</taxon>
        <taxon>rosids</taxon>
        <taxon>fabids</taxon>
        <taxon>Rosales</taxon>
        <taxon>Moraceae</taxon>
        <taxon>Moreae</taxon>
        <taxon>Morus</taxon>
    </lineage>
</organism>
<proteinExistence type="predicted"/>
<keyword evidence="3" id="KW-1185">Reference proteome</keyword>
<accession>W9RZT9</accession>